<keyword evidence="2" id="KW-1185">Reference proteome</keyword>
<comment type="caution">
    <text evidence="1">The sequence shown here is derived from an EMBL/GenBank/DDBJ whole genome shotgun (WGS) entry which is preliminary data.</text>
</comment>
<gene>
    <name evidence="1" type="ORF">TIFTF001_041868</name>
</gene>
<evidence type="ECO:0000313" key="2">
    <source>
        <dbReference type="Proteomes" id="UP001187192"/>
    </source>
</evidence>
<accession>A0AA87ZU72</accession>
<reference evidence="1" key="1">
    <citation type="submission" date="2023-07" db="EMBL/GenBank/DDBJ databases">
        <title>draft genome sequence of fig (Ficus carica).</title>
        <authorList>
            <person name="Takahashi T."/>
            <person name="Nishimura K."/>
        </authorList>
    </citation>
    <scope>NUCLEOTIDE SEQUENCE</scope>
</reference>
<protein>
    <submittedName>
        <fullName evidence="1">Uncharacterized protein</fullName>
    </submittedName>
</protein>
<organism evidence="1 2">
    <name type="scientific">Ficus carica</name>
    <name type="common">Common fig</name>
    <dbReference type="NCBI Taxonomy" id="3494"/>
    <lineage>
        <taxon>Eukaryota</taxon>
        <taxon>Viridiplantae</taxon>
        <taxon>Streptophyta</taxon>
        <taxon>Embryophyta</taxon>
        <taxon>Tracheophyta</taxon>
        <taxon>Spermatophyta</taxon>
        <taxon>Magnoliopsida</taxon>
        <taxon>eudicotyledons</taxon>
        <taxon>Gunneridae</taxon>
        <taxon>Pentapetalae</taxon>
        <taxon>rosids</taxon>
        <taxon>fabids</taxon>
        <taxon>Rosales</taxon>
        <taxon>Moraceae</taxon>
        <taxon>Ficeae</taxon>
        <taxon>Ficus</taxon>
    </lineage>
</organism>
<sequence>MLDRQEIDVVRPSEERWADREGWMTPQTLGHCVRDAKGCRVLAWPWVEPDSARQPDNPQKTETLGQIAHVGGGYQHSYSSGGMWRDLSGARQVTRTIGGLQDETINPAVGDRLELTRWLCWVGPAPSGGYQRLCL</sequence>
<evidence type="ECO:0000313" key="1">
    <source>
        <dbReference type="EMBL" id="GMN33298.1"/>
    </source>
</evidence>
<dbReference type="AlphaFoldDB" id="A0AA87ZU72"/>
<dbReference type="Proteomes" id="UP001187192">
    <property type="component" value="Unassembled WGS sequence"/>
</dbReference>
<name>A0AA87ZU72_FICCA</name>
<dbReference type="EMBL" id="BTGU01002051">
    <property type="protein sequence ID" value="GMN33298.1"/>
    <property type="molecule type" value="Genomic_DNA"/>
</dbReference>
<proteinExistence type="predicted"/>